<organism evidence="1 2">
    <name type="scientific">Sorghum bicolor</name>
    <name type="common">Sorghum</name>
    <name type="synonym">Sorghum vulgare</name>
    <dbReference type="NCBI Taxonomy" id="4558"/>
    <lineage>
        <taxon>Eukaryota</taxon>
        <taxon>Viridiplantae</taxon>
        <taxon>Streptophyta</taxon>
        <taxon>Embryophyta</taxon>
        <taxon>Tracheophyta</taxon>
        <taxon>Spermatophyta</taxon>
        <taxon>Magnoliopsida</taxon>
        <taxon>Liliopsida</taxon>
        <taxon>Poales</taxon>
        <taxon>Poaceae</taxon>
        <taxon>PACMAD clade</taxon>
        <taxon>Panicoideae</taxon>
        <taxon>Andropogonodae</taxon>
        <taxon>Andropogoneae</taxon>
        <taxon>Sorghinae</taxon>
        <taxon>Sorghum</taxon>
    </lineage>
</organism>
<reference evidence="1" key="1">
    <citation type="journal article" date="2019" name="BMC Genomics">
        <title>A new reference genome for Sorghum bicolor reveals high levels of sequence similarity between sweet and grain genotypes: implications for the genetics of sugar metabolism.</title>
        <authorList>
            <person name="Cooper E.A."/>
            <person name="Brenton Z.W."/>
            <person name="Flinn B.S."/>
            <person name="Jenkins J."/>
            <person name="Shu S."/>
            <person name="Flowers D."/>
            <person name="Luo F."/>
            <person name="Wang Y."/>
            <person name="Xia P."/>
            <person name="Barry K."/>
            <person name="Daum C."/>
            <person name="Lipzen A."/>
            <person name="Yoshinaga Y."/>
            <person name="Schmutz J."/>
            <person name="Saski C."/>
            <person name="Vermerris W."/>
            <person name="Kresovich S."/>
        </authorList>
    </citation>
    <scope>NUCLEOTIDE SEQUENCE</scope>
</reference>
<accession>A0A921QY92</accession>
<dbReference type="Proteomes" id="UP000807115">
    <property type="component" value="Chromosome 5"/>
</dbReference>
<proteinExistence type="predicted"/>
<evidence type="ECO:0000313" key="1">
    <source>
        <dbReference type="EMBL" id="KAG0528951.1"/>
    </source>
</evidence>
<protein>
    <submittedName>
        <fullName evidence="1">Uncharacterized protein</fullName>
    </submittedName>
</protein>
<reference evidence="1" key="2">
    <citation type="submission" date="2020-10" db="EMBL/GenBank/DDBJ databases">
        <authorList>
            <person name="Cooper E.A."/>
            <person name="Brenton Z.W."/>
            <person name="Flinn B.S."/>
            <person name="Jenkins J."/>
            <person name="Shu S."/>
            <person name="Flowers D."/>
            <person name="Luo F."/>
            <person name="Wang Y."/>
            <person name="Xia P."/>
            <person name="Barry K."/>
            <person name="Daum C."/>
            <person name="Lipzen A."/>
            <person name="Yoshinaga Y."/>
            <person name="Schmutz J."/>
            <person name="Saski C."/>
            <person name="Vermerris W."/>
            <person name="Kresovich S."/>
        </authorList>
    </citation>
    <scope>NUCLEOTIDE SEQUENCE</scope>
</reference>
<sequence length="69" mass="7789">MHAAGCSGVVEPWRRGQRLQKDRKFYIAICHDALGDRPASLATSTANHSHTRSSTLELLIRVEFVYIYS</sequence>
<comment type="caution">
    <text evidence="1">The sequence shown here is derived from an EMBL/GenBank/DDBJ whole genome shotgun (WGS) entry which is preliminary data.</text>
</comment>
<gene>
    <name evidence="1" type="ORF">BDA96_05G056100</name>
</gene>
<dbReference type="EMBL" id="CM027684">
    <property type="protein sequence ID" value="KAG0528951.1"/>
    <property type="molecule type" value="Genomic_DNA"/>
</dbReference>
<name>A0A921QY92_SORBI</name>
<evidence type="ECO:0000313" key="2">
    <source>
        <dbReference type="Proteomes" id="UP000807115"/>
    </source>
</evidence>
<dbReference type="AlphaFoldDB" id="A0A921QY92"/>